<dbReference type="PANTHER" id="PTHR41313:SF1">
    <property type="entry name" value="DNA METHYLASE ADENINE-SPECIFIC DOMAIN-CONTAINING PROTEIN"/>
    <property type="match status" value="1"/>
</dbReference>
<evidence type="ECO:0000259" key="4">
    <source>
        <dbReference type="Pfam" id="PF02384"/>
    </source>
</evidence>
<name>A0A069S2N9_PHOVU</name>
<dbReference type="InterPro" id="IPR052933">
    <property type="entry name" value="DNA_Protect_Modify"/>
</dbReference>
<keyword evidence="5" id="KW-0808">Transferase</keyword>
<organism evidence="5 6">
    <name type="scientific">Phocaeicola vulgatus str. 3975 RP4</name>
    <dbReference type="NCBI Taxonomy" id="1339352"/>
    <lineage>
        <taxon>Bacteria</taxon>
        <taxon>Pseudomonadati</taxon>
        <taxon>Bacteroidota</taxon>
        <taxon>Bacteroidia</taxon>
        <taxon>Bacteroidales</taxon>
        <taxon>Bacteroidaceae</taxon>
        <taxon>Phocaeicola</taxon>
    </lineage>
</organism>
<dbReference type="Proteomes" id="UP000027661">
    <property type="component" value="Unassembled WGS sequence"/>
</dbReference>
<feature type="region of interest" description="Disordered" evidence="3">
    <location>
        <begin position="447"/>
        <end position="498"/>
    </location>
</feature>
<dbReference type="AlphaFoldDB" id="A0A069S2N9"/>
<evidence type="ECO:0000256" key="3">
    <source>
        <dbReference type="SAM" id="MobiDB-lite"/>
    </source>
</evidence>
<feature type="region of interest" description="Disordered" evidence="3">
    <location>
        <begin position="378"/>
        <end position="408"/>
    </location>
</feature>
<evidence type="ECO:0000313" key="5">
    <source>
        <dbReference type="EMBL" id="KDS42898.1"/>
    </source>
</evidence>
<feature type="compositionally biased region" description="Basic and acidic residues" evidence="3">
    <location>
        <begin position="488"/>
        <end position="498"/>
    </location>
</feature>
<accession>A0A069S2N9</accession>
<comment type="similarity">
    <text evidence="1">Belongs to the N(4)/N(6)-methyltransferase family.</text>
</comment>
<feature type="non-terminal residue" evidence="5">
    <location>
        <position position="498"/>
    </location>
</feature>
<dbReference type="GO" id="GO:0003677">
    <property type="term" value="F:DNA binding"/>
    <property type="evidence" value="ECO:0007669"/>
    <property type="project" value="InterPro"/>
</dbReference>
<proteinExistence type="inferred from homology"/>
<gene>
    <name evidence="5" type="ORF">M099_4633</name>
</gene>
<feature type="coiled-coil region" evidence="2">
    <location>
        <begin position="414"/>
        <end position="441"/>
    </location>
</feature>
<dbReference type="CDD" id="cd02440">
    <property type="entry name" value="AdoMet_MTases"/>
    <property type="match status" value="1"/>
</dbReference>
<evidence type="ECO:0000256" key="1">
    <source>
        <dbReference type="ARBA" id="ARBA00006594"/>
    </source>
</evidence>
<dbReference type="PANTHER" id="PTHR41313">
    <property type="entry name" value="ADENINE-SPECIFIC METHYLTRANSFERASE"/>
    <property type="match status" value="1"/>
</dbReference>
<dbReference type="SUPFAM" id="SSF53335">
    <property type="entry name" value="S-adenosyl-L-methionine-dependent methyltransferases"/>
    <property type="match status" value="1"/>
</dbReference>
<reference evidence="5 6" key="1">
    <citation type="submission" date="2014-04" db="EMBL/GenBank/DDBJ databases">
        <authorList>
            <person name="Sears C."/>
            <person name="Carroll K."/>
            <person name="Sack B.R."/>
            <person name="Qadri F."/>
            <person name="Myers L.L."/>
            <person name="Chung G.-T."/>
            <person name="Escheverria P."/>
            <person name="Fraser C.M."/>
            <person name="Sadzewicz L."/>
            <person name="Shefchek K.A."/>
            <person name="Tallon L."/>
            <person name="Das S.P."/>
            <person name="Daugherty S."/>
            <person name="Mongodin E.F."/>
        </authorList>
    </citation>
    <scope>NUCLEOTIDE SEQUENCE [LARGE SCALE GENOMIC DNA]</scope>
    <source>
        <strain evidence="5 6">3975 RP4</strain>
    </source>
</reference>
<dbReference type="Pfam" id="PF02384">
    <property type="entry name" value="N6_Mtase"/>
    <property type="match status" value="1"/>
</dbReference>
<dbReference type="RefSeq" id="WP_155268268.1">
    <property type="nucleotide sequence ID" value="NZ_JNHM01000181.1"/>
</dbReference>
<evidence type="ECO:0000313" key="6">
    <source>
        <dbReference type="Proteomes" id="UP000027661"/>
    </source>
</evidence>
<comment type="caution">
    <text evidence="5">The sequence shown here is derived from an EMBL/GenBank/DDBJ whole genome shotgun (WGS) entry which is preliminary data.</text>
</comment>
<dbReference type="Gene3D" id="3.40.50.150">
    <property type="entry name" value="Vaccinia Virus protein VP39"/>
    <property type="match status" value="1"/>
</dbReference>
<sequence>MAFNKKTHLRQNIDALKTAFTLDRERRAPTPEEERTLGAYSGFGAIKEVLENPTGKPDKDGMATLVAELQEVIRANTPDEREYKRYMDGIKNSVLTAFYTPPKVADAIVEAIWDTRIAPQRILDPSAGTGVFVNAVDFHDPYAEITCFEKDPATGLILKHLHPEKRVRIQGFERIEPKYAGYYDVAVSNIPFGDVALFDPFFSTHTDPVRRQGTRALHNYFFMKSVDMVREGGLVAFITSQGVLNAEQGRPVREWLMNRCEPVSAIRLPNNLFTEHAGTEVGSDLVILQKKAATGELSERQRDFIESRKLSNGIRINNLFQSFDRVIHTEAKVGKDPYGKPAMEFTHAEGVDGIDREMRRMLSEDFNRHFNESYCLEHAPEQTPGTPERELSRPRQAERQRAERHEPRLAGEIVKEIIADARNLQQQREEEEKRRVVAEMAAQGYHVDTETGEITRIENKPGQALPDSAATSAGEPTGEDLADFGAWSKERENRLWEQ</sequence>
<keyword evidence="5" id="KW-0489">Methyltransferase</keyword>
<dbReference type="InterPro" id="IPR003356">
    <property type="entry name" value="DNA_methylase_A-5"/>
</dbReference>
<dbReference type="GO" id="GO:0032259">
    <property type="term" value="P:methylation"/>
    <property type="evidence" value="ECO:0007669"/>
    <property type="project" value="UniProtKB-KW"/>
</dbReference>
<dbReference type="GO" id="GO:0008170">
    <property type="term" value="F:N-methyltransferase activity"/>
    <property type="evidence" value="ECO:0007669"/>
    <property type="project" value="InterPro"/>
</dbReference>
<evidence type="ECO:0000256" key="2">
    <source>
        <dbReference type="SAM" id="Coils"/>
    </source>
</evidence>
<feature type="compositionally biased region" description="Basic and acidic residues" evidence="3">
    <location>
        <begin position="387"/>
        <end position="408"/>
    </location>
</feature>
<protein>
    <submittedName>
        <fullName evidence="5">Methyltransferase domain protein</fullName>
    </submittedName>
</protein>
<dbReference type="InterPro" id="IPR029063">
    <property type="entry name" value="SAM-dependent_MTases_sf"/>
</dbReference>
<feature type="compositionally biased region" description="Basic and acidic residues" evidence="3">
    <location>
        <begin position="447"/>
        <end position="459"/>
    </location>
</feature>
<keyword evidence="2" id="KW-0175">Coiled coil</keyword>
<dbReference type="PRINTS" id="PR00507">
    <property type="entry name" value="N12N6MTFRASE"/>
</dbReference>
<dbReference type="EMBL" id="JNHM01000181">
    <property type="protein sequence ID" value="KDS42898.1"/>
    <property type="molecule type" value="Genomic_DNA"/>
</dbReference>
<feature type="domain" description="DNA methylase adenine-specific" evidence="4">
    <location>
        <begin position="97"/>
        <end position="311"/>
    </location>
</feature>